<dbReference type="RefSeq" id="WP_264279767.1">
    <property type="nucleotide sequence ID" value="NZ_CP107006.1"/>
</dbReference>
<name>A0ABY6IYV3_9BACT</name>
<dbReference type="Proteomes" id="UP001162741">
    <property type="component" value="Chromosome"/>
</dbReference>
<dbReference type="EMBL" id="CP107006">
    <property type="protein sequence ID" value="UYQ91316.1"/>
    <property type="molecule type" value="Genomic_DNA"/>
</dbReference>
<protein>
    <submittedName>
        <fullName evidence="8">DoxX family protein</fullName>
    </submittedName>
</protein>
<evidence type="ECO:0000256" key="1">
    <source>
        <dbReference type="ARBA" id="ARBA00004651"/>
    </source>
</evidence>
<dbReference type="InterPro" id="IPR051907">
    <property type="entry name" value="DoxX-like_oxidoreductase"/>
</dbReference>
<dbReference type="PANTHER" id="PTHR33452">
    <property type="entry name" value="OXIDOREDUCTASE CATD-RELATED"/>
    <property type="match status" value="1"/>
</dbReference>
<evidence type="ECO:0000313" key="8">
    <source>
        <dbReference type="EMBL" id="UYQ91316.1"/>
    </source>
</evidence>
<feature type="transmembrane region" description="Helical" evidence="7">
    <location>
        <begin position="12"/>
        <end position="35"/>
    </location>
</feature>
<proteinExistence type="inferred from homology"/>
<keyword evidence="4 7" id="KW-0812">Transmembrane</keyword>
<comment type="similarity">
    <text evidence="2">Belongs to the DoxX family.</text>
</comment>
<dbReference type="Pfam" id="PF07681">
    <property type="entry name" value="DoxX"/>
    <property type="match status" value="1"/>
</dbReference>
<feature type="transmembrane region" description="Helical" evidence="7">
    <location>
        <begin position="113"/>
        <end position="131"/>
    </location>
</feature>
<organism evidence="8 9">
    <name type="scientific">Chitinophaga horti</name>
    <dbReference type="NCBI Taxonomy" id="2920382"/>
    <lineage>
        <taxon>Bacteria</taxon>
        <taxon>Pseudomonadati</taxon>
        <taxon>Bacteroidota</taxon>
        <taxon>Chitinophagia</taxon>
        <taxon>Chitinophagales</taxon>
        <taxon>Chitinophagaceae</taxon>
        <taxon>Chitinophaga</taxon>
    </lineage>
</organism>
<feature type="transmembrane region" description="Helical" evidence="7">
    <location>
        <begin position="55"/>
        <end position="76"/>
    </location>
</feature>
<evidence type="ECO:0000256" key="3">
    <source>
        <dbReference type="ARBA" id="ARBA00022475"/>
    </source>
</evidence>
<dbReference type="PANTHER" id="PTHR33452:SF1">
    <property type="entry name" value="INNER MEMBRANE PROTEIN YPHA-RELATED"/>
    <property type="match status" value="1"/>
</dbReference>
<gene>
    <name evidence="8" type="ORF">MKQ68_14580</name>
</gene>
<keyword evidence="3" id="KW-1003">Cell membrane</keyword>
<evidence type="ECO:0000313" key="9">
    <source>
        <dbReference type="Proteomes" id="UP001162741"/>
    </source>
</evidence>
<feature type="transmembrane region" description="Helical" evidence="7">
    <location>
        <begin position="83"/>
        <end position="101"/>
    </location>
</feature>
<accession>A0ABY6IYV3</accession>
<keyword evidence="5 7" id="KW-1133">Transmembrane helix</keyword>
<dbReference type="InterPro" id="IPR032808">
    <property type="entry name" value="DoxX"/>
</dbReference>
<evidence type="ECO:0000256" key="5">
    <source>
        <dbReference type="ARBA" id="ARBA00022989"/>
    </source>
</evidence>
<keyword evidence="9" id="KW-1185">Reference proteome</keyword>
<comment type="subcellular location">
    <subcellularLocation>
        <location evidence="1">Cell membrane</location>
        <topology evidence="1">Multi-pass membrane protein</topology>
    </subcellularLocation>
</comment>
<evidence type="ECO:0000256" key="6">
    <source>
        <dbReference type="ARBA" id="ARBA00023136"/>
    </source>
</evidence>
<keyword evidence="6 7" id="KW-0472">Membrane</keyword>
<evidence type="ECO:0000256" key="4">
    <source>
        <dbReference type="ARBA" id="ARBA00022692"/>
    </source>
</evidence>
<reference evidence="8" key="1">
    <citation type="submission" date="2022-10" db="EMBL/GenBank/DDBJ databases">
        <title>Chitinophaga sp. nov., isolated from soil.</title>
        <authorList>
            <person name="Jeon C.O."/>
        </authorList>
    </citation>
    <scope>NUCLEOTIDE SEQUENCE</scope>
    <source>
        <strain evidence="8">R8</strain>
    </source>
</reference>
<evidence type="ECO:0000256" key="2">
    <source>
        <dbReference type="ARBA" id="ARBA00006679"/>
    </source>
</evidence>
<sequence>MKKLFSTSFSDNAVHFSMLGLRLALGIFMILNHGWPKLMMNFAHLAQKFNDPLGVGKSASLGMAVFAEVFCSVFLILGLFTRLALVPLLILTAVIVFRIHLHDGSGKLELPVFYLVGYLVLMFCGPGRVSIDGMIGK</sequence>
<evidence type="ECO:0000256" key="7">
    <source>
        <dbReference type="SAM" id="Phobius"/>
    </source>
</evidence>